<feature type="transmembrane region" description="Helical" evidence="6">
    <location>
        <begin position="622"/>
        <end position="641"/>
    </location>
</feature>
<dbReference type="CDD" id="cd06186">
    <property type="entry name" value="NOX_Duox_like_FAD_NADP"/>
    <property type="match status" value="1"/>
</dbReference>
<keyword evidence="2 6" id="KW-0812">Transmembrane</keyword>
<feature type="transmembrane region" description="Helical" evidence="6">
    <location>
        <begin position="234"/>
        <end position="252"/>
    </location>
</feature>
<dbReference type="PROSITE" id="PS51384">
    <property type="entry name" value="FAD_FR"/>
    <property type="match status" value="1"/>
</dbReference>
<feature type="transmembrane region" description="Helical" evidence="6">
    <location>
        <begin position="264"/>
        <end position="285"/>
    </location>
</feature>
<keyword evidence="3 6" id="KW-1133">Transmembrane helix</keyword>
<feature type="transmembrane region" description="Helical" evidence="6">
    <location>
        <begin position="193"/>
        <end position="214"/>
    </location>
</feature>
<evidence type="ECO:0000256" key="2">
    <source>
        <dbReference type="ARBA" id="ARBA00022692"/>
    </source>
</evidence>
<feature type="transmembrane region" description="Helical" evidence="6">
    <location>
        <begin position="662"/>
        <end position="682"/>
    </location>
</feature>
<dbReference type="PANTHER" id="PTHR11972">
    <property type="entry name" value="NADPH OXIDASE"/>
    <property type="match status" value="1"/>
</dbReference>
<feature type="domain" description="FAD-binding FR-type" evidence="7">
    <location>
        <begin position="314"/>
        <end position="465"/>
    </location>
</feature>
<dbReference type="InterPro" id="IPR013130">
    <property type="entry name" value="Fe3_Rdtase_TM_dom"/>
</dbReference>
<feature type="transmembrane region" description="Helical" evidence="6">
    <location>
        <begin position="105"/>
        <end position="123"/>
    </location>
</feature>
<dbReference type="Pfam" id="PF08022">
    <property type="entry name" value="FAD_binding_8"/>
    <property type="match status" value="1"/>
</dbReference>
<dbReference type="Gene3D" id="3.40.50.80">
    <property type="entry name" value="Nucleotide-binding domain of ferredoxin-NADP reductase (FNR) module"/>
    <property type="match status" value="2"/>
</dbReference>
<keyword evidence="5 6" id="KW-0472">Membrane</keyword>
<feature type="transmembrane region" description="Helical" evidence="6">
    <location>
        <begin position="291"/>
        <end position="309"/>
    </location>
</feature>
<dbReference type="EMBL" id="AP006500">
    <property type="protein sequence ID" value="BAM82551.1"/>
    <property type="molecule type" value="Genomic_DNA"/>
</dbReference>
<dbReference type="GO" id="GO:0016175">
    <property type="term" value="F:superoxide-generating NAD(P)H oxidase activity"/>
    <property type="evidence" value="ECO:0007669"/>
    <property type="project" value="TreeGrafter"/>
</dbReference>
<name>M1UWF8_CYAM1</name>
<organism evidence="8 9">
    <name type="scientific">Cyanidioschyzon merolae (strain NIES-3377 / 10D)</name>
    <name type="common">Unicellular red alga</name>
    <dbReference type="NCBI Taxonomy" id="280699"/>
    <lineage>
        <taxon>Eukaryota</taxon>
        <taxon>Rhodophyta</taxon>
        <taxon>Bangiophyceae</taxon>
        <taxon>Cyanidiales</taxon>
        <taxon>Cyanidiaceae</taxon>
        <taxon>Cyanidioschyzon</taxon>
    </lineage>
</organism>
<feature type="transmembrane region" description="Helical" evidence="6">
    <location>
        <begin position="594"/>
        <end position="616"/>
    </location>
</feature>
<evidence type="ECO:0000313" key="8">
    <source>
        <dbReference type="EMBL" id="BAM82551.1"/>
    </source>
</evidence>
<sequence>MQRRAAVDAQECHDTRFSPNSGGAFGRAPNLAAAAAIQSTPRHRRLSHVRIALVPRSFCFLDEVWMKPSLPPVPLGACAITTMRPRNRIRAQLDLWNERVGESGLFFSLLVAYWCSQAWFFVYGVKYALSLALPSDWSRYMLIFGRGFGYVATFNALLLPITVNRTLTNILYRLPLYDIFSVARWLPDLHAIIARWFTIAGWIHGILLSVAYGVGTLPFRGGFLPFSNTIPTTMVFVTGCALMAFLLAIVLLSLGSVRRRVYRVFWASHVPLAILTYAALVFHGLRGGRLWSVYFFGLPVVLYILDRLYHSFAAAFTPHRVLSVELSHKNSNVVRLVLERRGRKFVAGQYFKLAWKFHVCSHLAVAGEWHPFTVASSPLLDKDRIIFFIAATGKWTNALRALALQQHQQQHDENLEHASSTSPTPKSLATEAMPHAVDKSSITTCLPINRRWILLSGPYGAPAQSHQNFAHQLLIGTGVGASPMFSIVQELCGRATPCDNNNNKDASLECSDVSTGGDLENGTLASVSDTTSPTRESTDLPNFEKLKASTTANDSSSEVVPSVQALPPVLAARLGTLRGDTFLDRFSAAVLSNLWLFSILWICLADLTVSICASAFSHIVAFIGSLALFVVILTMICLTVIADMRLSVNPPRWHYVLLLRGILLLLWFAVALTNAVLCSLLIVEYFLASNDRMASISKSSEWLFVMVVTPVHITIFVLLLFFFFLPRSWTWRTTVTAKVFRRCLQGSWDHQQRSNKVVSDARNAEWNAFSHIRTVTFVWVVRYVEDLWFLEKLYELASQQDASDPCRPRLRIHVHITRLGHDDADPVSSRLPANCGEILQFHCGRPDFGEYVAELVNEDHDTTTPLAGRGKPGAPASIRRFQRTRAFSNKVHHGIFFCGGRSVVRSVHQSIRAVAAARAARGLPQRNVFFMKENF</sequence>
<evidence type="ECO:0000259" key="7">
    <source>
        <dbReference type="PROSITE" id="PS51384"/>
    </source>
</evidence>
<comment type="subcellular location">
    <subcellularLocation>
        <location evidence="1">Membrane</location>
        <topology evidence="1">Multi-pass membrane protein</topology>
    </subcellularLocation>
</comment>
<dbReference type="PRINTS" id="PR00466">
    <property type="entry name" value="GP91PHOX"/>
</dbReference>
<gene>
    <name evidence="8" type="ORF">CYME_CMR353C</name>
</gene>
<dbReference type="GeneID" id="16996993"/>
<dbReference type="PANTHER" id="PTHR11972:SF153">
    <property type="entry name" value="SUPEROXIDE-GENERATING NADPH OXIDASE HEAVY CHAIN SUBUNIT A"/>
    <property type="match status" value="1"/>
</dbReference>
<dbReference type="OMA" id="ENACACA"/>
<dbReference type="HOGENOM" id="CLU_313393_0_0_1"/>
<keyword evidence="9" id="KW-1185">Reference proteome</keyword>
<dbReference type="InterPro" id="IPR039261">
    <property type="entry name" value="FNR_nucleotide-bd"/>
</dbReference>
<protein>
    <submittedName>
        <fullName evidence="8">Similar to respiratory burst oxidase protein</fullName>
    </submittedName>
</protein>
<evidence type="ECO:0000256" key="3">
    <source>
        <dbReference type="ARBA" id="ARBA00022989"/>
    </source>
</evidence>
<proteinExistence type="predicted"/>
<dbReference type="eggNOG" id="KOG0039">
    <property type="taxonomic scope" value="Eukaryota"/>
</dbReference>
<dbReference type="InterPro" id="IPR017938">
    <property type="entry name" value="Riboflavin_synthase-like_b-brl"/>
</dbReference>
<dbReference type="Gramene" id="CMR353CT">
    <property type="protein sequence ID" value="CMR353CT"/>
    <property type="gene ID" value="CMR353C"/>
</dbReference>
<dbReference type="OrthoDB" id="6101at2759"/>
<evidence type="ECO:0000256" key="6">
    <source>
        <dbReference type="SAM" id="Phobius"/>
    </source>
</evidence>
<dbReference type="GO" id="GO:0005886">
    <property type="term" value="C:plasma membrane"/>
    <property type="evidence" value="ECO:0007669"/>
    <property type="project" value="TreeGrafter"/>
</dbReference>
<evidence type="ECO:0000256" key="4">
    <source>
        <dbReference type="ARBA" id="ARBA00023002"/>
    </source>
</evidence>
<dbReference type="Proteomes" id="UP000007014">
    <property type="component" value="Chromosome 18"/>
</dbReference>
<reference evidence="8 9" key="1">
    <citation type="journal article" date="2004" name="Nature">
        <title>Genome sequence of the ultrasmall unicellular red alga Cyanidioschyzon merolae 10D.</title>
        <authorList>
            <person name="Matsuzaki M."/>
            <person name="Misumi O."/>
            <person name="Shin-i T."/>
            <person name="Maruyama S."/>
            <person name="Takahara M."/>
            <person name="Miyagishima S."/>
            <person name="Mori T."/>
            <person name="Nishida K."/>
            <person name="Yagisawa F."/>
            <person name="Nishida K."/>
            <person name="Yoshida Y."/>
            <person name="Nishimura Y."/>
            <person name="Nakao S."/>
            <person name="Kobayashi T."/>
            <person name="Momoyama Y."/>
            <person name="Higashiyama T."/>
            <person name="Minoda A."/>
            <person name="Sano M."/>
            <person name="Nomoto H."/>
            <person name="Oishi K."/>
            <person name="Hayashi H."/>
            <person name="Ohta F."/>
            <person name="Nishizaka S."/>
            <person name="Haga S."/>
            <person name="Miura S."/>
            <person name="Morishita T."/>
            <person name="Kabeya Y."/>
            <person name="Terasawa K."/>
            <person name="Suzuki Y."/>
            <person name="Ishii Y."/>
            <person name="Asakawa S."/>
            <person name="Takano H."/>
            <person name="Ohta N."/>
            <person name="Kuroiwa H."/>
            <person name="Tanaka K."/>
            <person name="Shimizu N."/>
            <person name="Sugano S."/>
            <person name="Sato N."/>
            <person name="Nozaki H."/>
            <person name="Ogasawara N."/>
            <person name="Kohara Y."/>
            <person name="Kuroiwa T."/>
        </authorList>
    </citation>
    <scope>NUCLEOTIDE SEQUENCE [LARGE SCALE GENOMIC DNA]</scope>
    <source>
        <strain evidence="8 9">10D</strain>
    </source>
</reference>
<evidence type="ECO:0000256" key="5">
    <source>
        <dbReference type="ARBA" id="ARBA00023136"/>
    </source>
</evidence>
<feature type="transmembrane region" description="Helical" evidence="6">
    <location>
        <begin position="143"/>
        <end position="163"/>
    </location>
</feature>
<dbReference type="KEGG" id="cme:CYME_CMR353C"/>
<dbReference type="InterPro" id="IPR050369">
    <property type="entry name" value="RBOH/FRE"/>
</dbReference>
<dbReference type="SUPFAM" id="SSF52343">
    <property type="entry name" value="Ferredoxin reductase-like, C-terminal NADP-linked domain"/>
    <property type="match status" value="2"/>
</dbReference>
<evidence type="ECO:0000313" key="9">
    <source>
        <dbReference type="Proteomes" id="UP000007014"/>
    </source>
</evidence>
<accession>M1UWF8</accession>
<dbReference type="Pfam" id="PF01794">
    <property type="entry name" value="Ferric_reduct"/>
    <property type="match status" value="1"/>
</dbReference>
<keyword evidence="4" id="KW-0560">Oxidoreductase</keyword>
<feature type="transmembrane region" description="Helical" evidence="6">
    <location>
        <begin position="702"/>
        <end position="725"/>
    </location>
</feature>
<reference evidence="8 9" key="2">
    <citation type="journal article" date="2007" name="BMC Biol.">
        <title>A 100%-complete sequence reveals unusually simple genomic features in the hot-spring red alga Cyanidioschyzon merolae.</title>
        <authorList>
            <person name="Nozaki H."/>
            <person name="Takano H."/>
            <person name="Misumi O."/>
            <person name="Terasawa K."/>
            <person name="Matsuzaki M."/>
            <person name="Maruyama S."/>
            <person name="Nishida K."/>
            <person name="Yagisawa F."/>
            <person name="Yoshida Y."/>
            <person name="Fujiwara T."/>
            <person name="Takio S."/>
            <person name="Tamura K."/>
            <person name="Chung S.J."/>
            <person name="Nakamura S."/>
            <person name="Kuroiwa H."/>
            <person name="Tanaka K."/>
            <person name="Sato N."/>
            <person name="Kuroiwa T."/>
        </authorList>
    </citation>
    <scope>NUCLEOTIDE SEQUENCE [LARGE SCALE GENOMIC DNA]</scope>
    <source>
        <strain evidence="8 9">10D</strain>
    </source>
</reference>
<evidence type="ECO:0000256" key="1">
    <source>
        <dbReference type="ARBA" id="ARBA00004141"/>
    </source>
</evidence>
<dbReference type="AlphaFoldDB" id="M1UWF8"/>
<dbReference type="InterPro" id="IPR017927">
    <property type="entry name" value="FAD-bd_FR_type"/>
</dbReference>
<dbReference type="InterPro" id="IPR000778">
    <property type="entry name" value="Cyt_b245_heavy_chain"/>
</dbReference>
<dbReference type="InterPro" id="IPR013112">
    <property type="entry name" value="FAD-bd_8"/>
</dbReference>
<dbReference type="RefSeq" id="XP_005538587.1">
    <property type="nucleotide sequence ID" value="XM_005538530.1"/>
</dbReference>
<dbReference type="SUPFAM" id="SSF63380">
    <property type="entry name" value="Riboflavin synthase domain-like"/>
    <property type="match status" value="1"/>
</dbReference>